<name>A0A3B0VT71_9ZZZZ</name>
<dbReference type="InterPro" id="IPR014729">
    <property type="entry name" value="Rossmann-like_a/b/a_fold"/>
</dbReference>
<dbReference type="NCBIfam" id="TIGR01510">
    <property type="entry name" value="coaD_prev_kdtB"/>
    <property type="match status" value="1"/>
</dbReference>
<protein>
    <recommendedName>
        <fullName evidence="2">Phosphopantetheine adenylyltransferase</fullName>
        <ecNumber evidence="1">2.7.7.3</ecNumber>
    </recommendedName>
</protein>
<dbReference type="GO" id="GO:0004595">
    <property type="term" value="F:pantetheine-phosphate adenylyltransferase activity"/>
    <property type="evidence" value="ECO:0007669"/>
    <property type="project" value="UniProtKB-EC"/>
</dbReference>
<dbReference type="PANTHER" id="PTHR21342">
    <property type="entry name" value="PHOSPHOPANTETHEINE ADENYLYLTRANSFERASE"/>
    <property type="match status" value="1"/>
</dbReference>
<organism evidence="12">
    <name type="scientific">hydrothermal vent metagenome</name>
    <dbReference type="NCBI Taxonomy" id="652676"/>
    <lineage>
        <taxon>unclassified sequences</taxon>
        <taxon>metagenomes</taxon>
        <taxon>ecological metagenomes</taxon>
    </lineage>
</organism>
<gene>
    <name evidence="12" type="ORF">MNBD_DELTA02-631</name>
</gene>
<dbReference type="HAMAP" id="MF_00151">
    <property type="entry name" value="PPAT_bact"/>
    <property type="match status" value="1"/>
</dbReference>
<dbReference type="PRINTS" id="PR01020">
    <property type="entry name" value="LPSBIOSNTHSS"/>
</dbReference>
<dbReference type="Pfam" id="PF01467">
    <property type="entry name" value="CTP_transf_like"/>
    <property type="match status" value="1"/>
</dbReference>
<feature type="domain" description="Cytidyltransferase-like" evidence="11">
    <location>
        <begin position="7"/>
        <end position="135"/>
    </location>
</feature>
<dbReference type="GO" id="GO:0005524">
    <property type="term" value="F:ATP binding"/>
    <property type="evidence" value="ECO:0007669"/>
    <property type="project" value="UniProtKB-KW"/>
</dbReference>
<keyword evidence="5 12" id="KW-0548">Nucleotidyltransferase</keyword>
<evidence type="ECO:0000256" key="6">
    <source>
        <dbReference type="ARBA" id="ARBA00022741"/>
    </source>
</evidence>
<evidence type="ECO:0000256" key="10">
    <source>
        <dbReference type="ARBA" id="ARBA00029346"/>
    </source>
</evidence>
<dbReference type="EC" id="2.7.7.3" evidence="1"/>
<evidence type="ECO:0000256" key="4">
    <source>
        <dbReference type="ARBA" id="ARBA00022679"/>
    </source>
</evidence>
<evidence type="ECO:0000256" key="8">
    <source>
        <dbReference type="ARBA" id="ARBA00022842"/>
    </source>
</evidence>
<keyword evidence="3" id="KW-0963">Cytoplasm</keyword>
<evidence type="ECO:0000256" key="5">
    <source>
        <dbReference type="ARBA" id="ARBA00022695"/>
    </source>
</evidence>
<dbReference type="SUPFAM" id="SSF52374">
    <property type="entry name" value="Nucleotidylyl transferase"/>
    <property type="match status" value="1"/>
</dbReference>
<keyword evidence="7" id="KW-0067">ATP-binding</keyword>
<evidence type="ECO:0000256" key="3">
    <source>
        <dbReference type="ARBA" id="ARBA00022490"/>
    </source>
</evidence>
<dbReference type="InterPro" id="IPR004821">
    <property type="entry name" value="Cyt_trans-like"/>
</dbReference>
<proteinExistence type="inferred from homology"/>
<evidence type="ECO:0000256" key="9">
    <source>
        <dbReference type="ARBA" id="ARBA00022993"/>
    </source>
</evidence>
<dbReference type="InterPro" id="IPR001980">
    <property type="entry name" value="PPAT"/>
</dbReference>
<accession>A0A3B0VT71</accession>
<evidence type="ECO:0000256" key="1">
    <source>
        <dbReference type="ARBA" id="ARBA00012392"/>
    </source>
</evidence>
<dbReference type="CDD" id="cd02163">
    <property type="entry name" value="PPAT"/>
    <property type="match status" value="1"/>
</dbReference>
<evidence type="ECO:0000256" key="2">
    <source>
        <dbReference type="ARBA" id="ARBA00013868"/>
    </source>
</evidence>
<dbReference type="AlphaFoldDB" id="A0A3B0VT71"/>
<keyword evidence="8" id="KW-0460">Magnesium</keyword>
<keyword evidence="4 12" id="KW-0808">Transferase</keyword>
<comment type="catalytic activity">
    <reaction evidence="10">
        <text>(R)-4'-phosphopantetheine + ATP + H(+) = 3'-dephospho-CoA + diphosphate</text>
        <dbReference type="Rhea" id="RHEA:19801"/>
        <dbReference type="ChEBI" id="CHEBI:15378"/>
        <dbReference type="ChEBI" id="CHEBI:30616"/>
        <dbReference type="ChEBI" id="CHEBI:33019"/>
        <dbReference type="ChEBI" id="CHEBI:57328"/>
        <dbReference type="ChEBI" id="CHEBI:61723"/>
        <dbReference type="EC" id="2.7.7.3"/>
    </reaction>
</comment>
<evidence type="ECO:0000313" key="12">
    <source>
        <dbReference type="EMBL" id="VAW35476.1"/>
    </source>
</evidence>
<dbReference type="PANTHER" id="PTHR21342:SF1">
    <property type="entry name" value="PHOSPHOPANTETHEINE ADENYLYLTRANSFERASE"/>
    <property type="match status" value="1"/>
</dbReference>
<evidence type="ECO:0000256" key="7">
    <source>
        <dbReference type="ARBA" id="ARBA00022840"/>
    </source>
</evidence>
<reference evidence="12" key="1">
    <citation type="submission" date="2018-06" db="EMBL/GenBank/DDBJ databases">
        <authorList>
            <person name="Zhirakovskaya E."/>
        </authorList>
    </citation>
    <scope>NUCLEOTIDE SEQUENCE</scope>
</reference>
<dbReference type="GO" id="GO:0015937">
    <property type="term" value="P:coenzyme A biosynthetic process"/>
    <property type="evidence" value="ECO:0007669"/>
    <property type="project" value="UniProtKB-KW"/>
</dbReference>
<dbReference type="EMBL" id="UOEZ01000027">
    <property type="protein sequence ID" value="VAW35476.1"/>
    <property type="molecule type" value="Genomic_DNA"/>
</dbReference>
<dbReference type="NCBIfam" id="TIGR00125">
    <property type="entry name" value="cyt_tran_rel"/>
    <property type="match status" value="1"/>
</dbReference>
<keyword evidence="6" id="KW-0547">Nucleotide-binding</keyword>
<dbReference type="Gene3D" id="3.40.50.620">
    <property type="entry name" value="HUPs"/>
    <property type="match status" value="1"/>
</dbReference>
<keyword evidence="9" id="KW-0173">Coenzyme A biosynthesis</keyword>
<sequence length="172" mass="19284">MAKRVAIYPGTFDPITKGHLDIINRGRMLFDTLVVAVADSTPKGPLFSVDERVDLIRHEVKKHNSIKVESFDGLLVDYAREKKATVLLRGLRVISDFEYEFQMALTNRELAPDVETVFMMTAESYAHISSRFIRDIARLGGDLKSFVTPAVARALKKKNNKPKHGNPSGKAK</sequence>
<evidence type="ECO:0000259" key="11">
    <source>
        <dbReference type="Pfam" id="PF01467"/>
    </source>
</evidence>